<keyword evidence="2 4" id="KW-0808">Transferase</keyword>
<dbReference type="InterPro" id="IPR002123">
    <property type="entry name" value="Plipid/glycerol_acylTrfase"/>
</dbReference>
<keyword evidence="4" id="KW-0594">Phospholipid biosynthesis</keyword>
<evidence type="ECO:0000256" key="2">
    <source>
        <dbReference type="ARBA" id="ARBA00022679"/>
    </source>
</evidence>
<organism evidence="6 7">
    <name type="scientific">Carboxydocella sporoproducens DSM 16521</name>
    <dbReference type="NCBI Taxonomy" id="1121270"/>
    <lineage>
        <taxon>Bacteria</taxon>
        <taxon>Bacillati</taxon>
        <taxon>Bacillota</taxon>
        <taxon>Clostridia</taxon>
        <taxon>Eubacteriales</taxon>
        <taxon>Clostridiales Family XVI. Incertae Sedis</taxon>
        <taxon>Carboxydocella</taxon>
    </lineage>
</organism>
<proteinExistence type="inferred from homology"/>
<evidence type="ECO:0000259" key="5">
    <source>
        <dbReference type="SMART" id="SM00563"/>
    </source>
</evidence>
<dbReference type="GO" id="GO:0016020">
    <property type="term" value="C:membrane"/>
    <property type="evidence" value="ECO:0007669"/>
    <property type="project" value="InterPro"/>
</dbReference>
<sequence>MDFYQFARMLCRSYLRFVRCWKVEGEKNLPVEGPVIIAANHVSNLDPVVVGCAFDRKVSYLAKEELFQVPVLSWIIRHLGAFPVKRGTGDRGAIRAALDVLEKGDCFGIFPEGTRSKDGNLQQPKLGVAMLAAKTGAPVLPVALINTQRLLAPITVRVGQVIKPPWPAGSKVSKEELEAFAQQIMAEIKRLREK</sequence>
<evidence type="ECO:0000256" key="1">
    <source>
        <dbReference type="ARBA" id="ARBA00008655"/>
    </source>
</evidence>
<dbReference type="Proteomes" id="UP000189933">
    <property type="component" value="Unassembled WGS sequence"/>
</dbReference>
<keyword evidence="7" id="KW-1185">Reference proteome</keyword>
<reference evidence="7" key="1">
    <citation type="submission" date="2017-02" db="EMBL/GenBank/DDBJ databases">
        <authorList>
            <person name="Varghese N."/>
            <person name="Submissions S."/>
        </authorList>
    </citation>
    <scope>NUCLEOTIDE SEQUENCE [LARGE SCALE GENOMIC DNA]</scope>
    <source>
        <strain evidence="7">DSM 16521</strain>
    </source>
</reference>
<dbReference type="Pfam" id="PF01553">
    <property type="entry name" value="Acyltransferase"/>
    <property type="match status" value="1"/>
</dbReference>
<evidence type="ECO:0000313" key="7">
    <source>
        <dbReference type="Proteomes" id="UP000189933"/>
    </source>
</evidence>
<dbReference type="AlphaFoldDB" id="A0A1T4RT86"/>
<comment type="domain">
    <text evidence="4">The HXXXXD motif is essential for acyltransferase activity and may constitute the binding site for the phosphate moiety of the glycerol-3-phosphate.</text>
</comment>
<keyword evidence="4" id="KW-0444">Lipid biosynthesis</keyword>
<dbReference type="SMART" id="SM00563">
    <property type="entry name" value="PlsC"/>
    <property type="match status" value="1"/>
</dbReference>
<evidence type="ECO:0000313" key="6">
    <source>
        <dbReference type="EMBL" id="SKA19200.1"/>
    </source>
</evidence>
<dbReference type="RefSeq" id="WP_242946665.1">
    <property type="nucleotide sequence ID" value="NZ_FUXM01000035.1"/>
</dbReference>
<keyword evidence="4" id="KW-0443">Lipid metabolism</keyword>
<comment type="catalytic activity">
    <reaction evidence="4">
        <text>a 1-acyl-sn-glycero-3-phosphate + an acyl-CoA = a 1,2-diacyl-sn-glycero-3-phosphate + CoA</text>
        <dbReference type="Rhea" id="RHEA:19709"/>
        <dbReference type="ChEBI" id="CHEBI:57287"/>
        <dbReference type="ChEBI" id="CHEBI:57970"/>
        <dbReference type="ChEBI" id="CHEBI:58342"/>
        <dbReference type="ChEBI" id="CHEBI:58608"/>
        <dbReference type="EC" id="2.3.1.51"/>
    </reaction>
</comment>
<dbReference type="PANTHER" id="PTHR10434:SF11">
    <property type="entry name" value="1-ACYL-SN-GLYCEROL-3-PHOSPHATE ACYLTRANSFERASE"/>
    <property type="match status" value="1"/>
</dbReference>
<dbReference type="GO" id="GO:0003841">
    <property type="term" value="F:1-acylglycerol-3-phosphate O-acyltransferase activity"/>
    <property type="evidence" value="ECO:0007669"/>
    <property type="project" value="UniProtKB-UniRule"/>
</dbReference>
<dbReference type="EC" id="2.3.1.51" evidence="4"/>
<dbReference type="NCBIfam" id="TIGR00530">
    <property type="entry name" value="AGP_acyltrn"/>
    <property type="match status" value="1"/>
</dbReference>
<evidence type="ECO:0000256" key="4">
    <source>
        <dbReference type="RuleBase" id="RU361267"/>
    </source>
</evidence>
<dbReference type="InterPro" id="IPR004552">
    <property type="entry name" value="AGP_acyltrans"/>
</dbReference>
<evidence type="ECO:0000256" key="3">
    <source>
        <dbReference type="ARBA" id="ARBA00023315"/>
    </source>
</evidence>
<comment type="similarity">
    <text evidence="1 4">Belongs to the 1-acyl-sn-glycerol-3-phosphate acyltransferase family.</text>
</comment>
<feature type="domain" description="Phospholipid/glycerol acyltransferase" evidence="5">
    <location>
        <begin position="35"/>
        <end position="147"/>
    </location>
</feature>
<protein>
    <recommendedName>
        <fullName evidence="4">1-acyl-sn-glycerol-3-phosphate acyltransferase</fullName>
        <ecNumber evidence="4">2.3.1.51</ecNumber>
    </recommendedName>
</protein>
<keyword evidence="4" id="KW-1208">Phospholipid metabolism</keyword>
<name>A0A1T4RT86_9FIRM</name>
<dbReference type="CDD" id="cd07989">
    <property type="entry name" value="LPLAT_AGPAT-like"/>
    <property type="match status" value="1"/>
</dbReference>
<accession>A0A1T4RT86</accession>
<gene>
    <name evidence="6" type="ORF">SAMN02745885_02254</name>
</gene>
<dbReference type="EMBL" id="FUXM01000035">
    <property type="protein sequence ID" value="SKA19200.1"/>
    <property type="molecule type" value="Genomic_DNA"/>
</dbReference>
<dbReference type="GO" id="GO:0006654">
    <property type="term" value="P:phosphatidic acid biosynthetic process"/>
    <property type="evidence" value="ECO:0007669"/>
    <property type="project" value="TreeGrafter"/>
</dbReference>
<dbReference type="SUPFAM" id="SSF69593">
    <property type="entry name" value="Glycerol-3-phosphate (1)-acyltransferase"/>
    <property type="match status" value="1"/>
</dbReference>
<dbReference type="PANTHER" id="PTHR10434">
    <property type="entry name" value="1-ACYL-SN-GLYCEROL-3-PHOSPHATE ACYLTRANSFERASE"/>
    <property type="match status" value="1"/>
</dbReference>
<keyword evidence="3 4" id="KW-0012">Acyltransferase</keyword>